<evidence type="ECO:0000313" key="3">
    <source>
        <dbReference type="EMBL" id="SFJ97940.1"/>
    </source>
</evidence>
<dbReference type="InterPro" id="IPR051699">
    <property type="entry name" value="Rpn/YhgA-like_nuclease"/>
</dbReference>
<dbReference type="Pfam" id="PF04754">
    <property type="entry name" value="Transposase_31"/>
    <property type="match status" value="1"/>
</dbReference>
<proteinExistence type="inferred from homology"/>
<dbReference type="AlphaFoldDB" id="A0A1I3VRZ3"/>
<dbReference type="STRING" id="52560.SAMN04488082_11113"/>
<dbReference type="InterPro" id="IPR010106">
    <property type="entry name" value="RpnA"/>
</dbReference>
<evidence type="ECO:0000256" key="1">
    <source>
        <dbReference type="ARBA" id="ARBA00009787"/>
    </source>
</evidence>
<accession>A0A1I3VRZ3</accession>
<comment type="similarity">
    <text evidence="1">Belongs to the Rpn/YhgA-like nuclease family.</text>
</comment>
<dbReference type="OrthoDB" id="9813385at2"/>
<dbReference type="GO" id="GO:1990238">
    <property type="term" value="F:double-stranded DNA endonuclease activity"/>
    <property type="evidence" value="ECO:0007669"/>
    <property type="project" value="TreeGrafter"/>
</dbReference>
<dbReference type="GO" id="GO:0006310">
    <property type="term" value="P:DNA recombination"/>
    <property type="evidence" value="ECO:0007669"/>
    <property type="project" value="TreeGrafter"/>
</dbReference>
<reference evidence="4" key="1">
    <citation type="submission" date="2016-10" db="EMBL/GenBank/DDBJ databases">
        <authorList>
            <person name="Varghese N."/>
            <person name="Submissions S."/>
        </authorList>
    </citation>
    <scope>NUCLEOTIDE SEQUENCE [LARGE SCALE GENOMIC DNA]</scope>
    <source>
        <strain evidence="4">DSM 5918</strain>
    </source>
</reference>
<keyword evidence="4" id="KW-1185">Reference proteome</keyword>
<dbReference type="PANTHER" id="PTHR34611:SF2">
    <property type="entry name" value="INACTIVE RECOMBINATION-PROMOTING NUCLEASE-LIKE PROTEIN RPNE-RELATED"/>
    <property type="match status" value="1"/>
</dbReference>
<feature type="domain" description="Transposase (putative) YhgA-like" evidence="2">
    <location>
        <begin position="20"/>
        <end position="216"/>
    </location>
</feature>
<evidence type="ECO:0000259" key="2">
    <source>
        <dbReference type="Pfam" id="PF04754"/>
    </source>
</evidence>
<dbReference type="PANTHER" id="PTHR34611">
    <property type="match status" value="1"/>
</dbReference>
<evidence type="ECO:0000313" key="4">
    <source>
        <dbReference type="Proteomes" id="UP000198635"/>
    </source>
</evidence>
<name>A0A1I3VRZ3_9BACT</name>
<dbReference type="EMBL" id="FORX01000011">
    <property type="protein sequence ID" value="SFJ97940.1"/>
    <property type="molecule type" value="Genomic_DNA"/>
</dbReference>
<organism evidence="3 4">
    <name type="scientific">Desulfomicrobium apsheronum</name>
    <dbReference type="NCBI Taxonomy" id="52560"/>
    <lineage>
        <taxon>Bacteria</taxon>
        <taxon>Pseudomonadati</taxon>
        <taxon>Thermodesulfobacteriota</taxon>
        <taxon>Desulfovibrionia</taxon>
        <taxon>Desulfovibrionales</taxon>
        <taxon>Desulfomicrobiaceae</taxon>
        <taxon>Desulfomicrobium</taxon>
    </lineage>
</organism>
<dbReference type="NCBIfam" id="TIGR01784">
    <property type="entry name" value="T_den_put_tspse"/>
    <property type="match status" value="1"/>
</dbReference>
<protein>
    <recommendedName>
        <fullName evidence="2">Transposase (putative) YhgA-like domain-containing protein</fullName>
    </recommendedName>
</protein>
<gene>
    <name evidence="3" type="ORF">SAMN04488082_11113</name>
</gene>
<dbReference type="InterPro" id="IPR006842">
    <property type="entry name" value="Transposase_31"/>
</dbReference>
<sequence>MLFQADRWRMACGMNPVNNVHDTLFRQTMSHKDVAADFLRNYLPESVTRHLLLDTLSIGKDTFVGGDQREHYSDMLYSVRLASGKSAYVYLLFEHKSSPDRFVALQLLRYMLEIWELHRKQNKGAKTLPLILPIVVYHGRTRRQAVRLLELMDLPDSDLGRYVPDFDQAFYDFSPDSEEEIKGAILLRLALTCLRAKNNPTVERHVREIFRMLRELGDDAPSLQWLTTIAGYVFQTMDIDRDVMHTIVRETLGPGKEDAVMTLAERLRSEGRMEGRMQGQTEGRMEGRMEGRVEGEVLGRSAVLQRQLAKRFGRGILDFRTQERLRTATAGQLDLWAERILDARTIEDVFRES</sequence>
<dbReference type="Proteomes" id="UP000198635">
    <property type="component" value="Unassembled WGS sequence"/>
</dbReference>